<dbReference type="AlphaFoldDB" id="A0A6L2QAC4"/>
<evidence type="ECO:0000256" key="3">
    <source>
        <dbReference type="ARBA" id="ARBA00022824"/>
    </source>
</evidence>
<reference evidence="7" key="1">
    <citation type="submission" date="2020-01" db="EMBL/GenBank/DDBJ databases">
        <title>Draft genome sequence of the Termite Coptotermes fromosanus.</title>
        <authorList>
            <person name="Itakura S."/>
            <person name="Yosikawa Y."/>
            <person name="Umezawa K."/>
        </authorList>
    </citation>
    <scope>NUCLEOTIDE SEQUENCE [LARGE SCALE GENOMIC DNA]</scope>
</reference>
<dbReference type="InParanoid" id="A0A6L2QAC4"/>
<proteinExistence type="predicted"/>
<dbReference type="InterPro" id="IPR013244">
    <property type="entry name" value="Sec39_domain"/>
</dbReference>
<feature type="domain" description="Sec39" evidence="5">
    <location>
        <begin position="65"/>
        <end position="266"/>
    </location>
</feature>
<dbReference type="PANTHER" id="PTHR15922">
    <property type="entry name" value="NEUROBLASTOMA-AMPLIFIED SEQUENCE"/>
    <property type="match status" value="1"/>
</dbReference>
<evidence type="ECO:0000313" key="7">
    <source>
        <dbReference type="Proteomes" id="UP000502823"/>
    </source>
</evidence>
<dbReference type="Pfam" id="PF08314">
    <property type="entry name" value="Sec39"/>
    <property type="match status" value="1"/>
</dbReference>
<keyword evidence="7" id="KW-1185">Reference proteome</keyword>
<keyword evidence="4" id="KW-0653">Protein transport</keyword>
<evidence type="ECO:0000259" key="5">
    <source>
        <dbReference type="Pfam" id="PF08314"/>
    </source>
</evidence>
<protein>
    <recommendedName>
        <fullName evidence="5">Sec39 domain-containing protein</fullName>
    </recommendedName>
</protein>
<dbReference type="EMBL" id="BLKM01001271">
    <property type="protein sequence ID" value="GFG39895.1"/>
    <property type="molecule type" value="Genomic_DNA"/>
</dbReference>
<evidence type="ECO:0000256" key="1">
    <source>
        <dbReference type="ARBA" id="ARBA00004240"/>
    </source>
</evidence>
<dbReference type="GO" id="GO:0006890">
    <property type="term" value="P:retrograde vesicle-mediated transport, Golgi to endoplasmic reticulum"/>
    <property type="evidence" value="ECO:0007669"/>
    <property type="project" value="InterPro"/>
</dbReference>
<evidence type="ECO:0000313" key="6">
    <source>
        <dbReference type="EMBL" id="GFG39895.1"/>
    </source>
</evidence>
<evidence type="ECO:0000256" key="2">
    <source>
        <dbReference type="ARBA" id="ARBA00022448"/>
    </source>
</evidence>
<comment type="subcellular location">
    <subcellularLocation>
        <location evidence="1">Endoplasmic reticulum</location>
    </subcellularLocation>
</comment>
<dbReference type="OrthoDB" id="19988at2759"/>
<organism evidence="6 7">
    <name type="scientific">Coptotermes formosanus</name>
    <name type="common">Formosan subterranean termite</name>
    <dbReference type="NCBI Taxonomy" id="36987"/>
    <lineage>
        <taxon>Eukaryota</taxon>
        <taxon>Metazoa</taxon>
        <taxon>Ecdysozoa</taxon>
        <taxon>Arthropoda</taxon>
        <taxon>Hexapoda</taxon>
        <taxon>Insecta</taxon>
        <taxon>Pterygota</taxon>
        <taxon>Neoptera</taxon>
        <taxon>Polyneoptera</taxon>
        <taxon>Dictyoptera</taxon>
        <taxon>Blattodea</taxon>
        <taxon>Blattoidea</taxon>
        <taxon>Termitoidae</taxon>
        <taxon>Rhinotermitidae</taxon>
        <taxon>Coptotermes</taxon>
    </lineage>
</organism>
<dbReference type="PANTHER" id="PTHR15922:SF2">
    <property type="entry name" value="NBAS SUBUNIT OF NRZ TETHERING COMPLEX"/>
    <property type="match status" value="1"/>
</dbReference>
<dbReference type="GO" id="GO:0015031">
    <property type="term" value="P:protein transport"/>
    <property type="evidence" value="ECO:0007669"/>
    <property type="project" value="UniProtKB-KW"/>
</dbReference>
<keyword evidence="2" id="KW-0813">Transport</keyword>
<keyword evidence="3" id="KW-0256">Endoplasmic reticulum</keyword>
<dbReference type="GO" id="GO:0000149">
    <property type="term" value="F:SNARE binding"/>
    <property type="evidence" value="ECO:0007669"/>
    <property type="project" value="TreeGrafter"/>
</dbReference>
<dbReference type="Proteomes" id="UP000502823">
    <property type="component" value="Unassembled WGS sequence"/>
</dbReference>
<comment type="caution">
    <text evidence="6">The sequence shown here is derived from an EMBL/GenBank/DDBJ whole genome shotgun (WGS) entry which is preliminary data.</text>
</comment>
<gene>
    <name evidence="6" type="ORF">Cfor_03880</name>
</gene>
<accession>A0A6L2QAC4</accession>
<sequence>MDWRQLLADMLDLQANCFTSINIESCFQIYVATLLASGRKRNIVEAGNILQCHNTGWTDGNVSYLQSVQLVLHAAMEYFDSAASASDPILDLAKMCLNLITDENEEIEELLDLIAALQLLSDFGVNMLPVQVRVCSERLKLLEMCIRSKPMAYRNTQRLLQLAHKLHVCGKDERLQEGQVLVHIAEAALKAHDYQFCAEICQQLVSKSHTIGWQVVQDLGQCHEFSNLRLRCDLLAFALLYCPVDVIEVVVNTRSSLQVQLLSDMIYKQMKDDTSVEEEEFCDALTSPVSPSREFAGPVHVVEEWTEMTKNATYRLLNNIGNKSFWKTTFSWMQRNMSDAEIMERNCLIMSQGFPAFYSSLAPGCHISSFSTQYDRFSEPDICSPIVLLSQALLRTILLQGTASAGTFIDCTNVLLQLAEQFLVEDSSLGLGHILPLQDLTLSDGCFNSMPCTSIVLQLAVYYCAIQGYKQLHSTAEEGRTREQNVYLFTPSELVQHMTGLASKHEVEAWAELLLKYENILVDFQQGQQLQGLECGVDLQRFAYDMQYQQDSILGLAMTVDIEKFFFAVRLASRHGVPLGEVAARHLTALVLGSEDIELSELMAHLANPQLSELLKTSPHFVCDRLVQYAFPSIEGSDHQLLLLYYTVLQSIAEDYITYSLTPKEHIKLLRKVKATSPNIDYKKMVDPSNSLMEVLLPALERNNIGLTVKLLKSMPASIQCMIQTGELYAAWAQKEFFKIPNTCDPPSTKDWLQQYKVCAEYFNKMAAAHVVDFVKGTCFSECGVDIIPSECRTAIVTQAKEYCQLKVIHPADDGRDEWTEAVKTLTHWLAHLEVVRSLEALEFCRGLNQQGHHLLRLFDVSIGEATHVQELLQSAVTSDIPLDSLKILISLIPTSAKTLEDCLDNLLKEAIEKIKCGTELEGSQLLSAVLRRMQDNLQCGASAVPQEVEALCGDASLTPEIRLRALELLQSLKPHESKSDTVLLYHHIQATIASAWPQPPIKLQETDLKTPESRMRLFSNLLNHAHTWQQIVILKDLLKKWPLFQDSSFSDEPTNPWIQLIHRMLTFEDRKMDDVENALEDILQHNNLSPTSIQQLVSMTEGTTDLPLLLLLCLLPNHSSLHTTATSLTQKYLHADSPRLSDRLLSLLLQKGLAPALIATPAYSQMIEHMLTETACDLPSWNTVANQLVAAGNIAEAGTTMLLHMGVSPALAVFSAALALAKGTSPEE</sequence>
<name>A0A6L2QAC4_COPFO</name>
<dbReference type="GO" id="GO:0070939">
    <property type="term" value="C:Dsl1/NZR complex"/>
    <property type="evidence" value="ECO:0007669"/>
    <property type="project" value="TreeGrafter"/>
</dbReference>
<evidence type="ECO:0000256" key="4">
    <source>
        <dbReference type="ARBA" id="ARBA00022927"/>
    </source>
</evidence>